<keyword evidence="1" id="KW-0472">Membrane</keyword>
<keyword evidence="1" id="KW-1133">Transmembrane helix</keyword>
<keyword evidence="1" id="KW-0812">Transmembrane</keyword>
<accession>A0A0K0FDW9</accession>
<organism evidence="2 3">
    <name type="scientific">Strongyloides venezuelensis</name>
    <name type="common">Threadworm</name>
    <dbReference type="NCBI Taxonomy" id="75913"/>
    <lineage>
        <taxon>Eukaryota</taxon>
        <taxon>Metazoa</taxon>
        <taxon>Ecdysozoa</taxon>
        <taxon>Nematoda</taxon>
        <taxon>Chromadorea</taxon>
        <taxon>Rhabditida</taxon>
        <taxon>Tylenchina</taxon>
        <taxon>Panagrolaimomorpha</taxon>
        <taxon>Strongyloidoidea</taxon>
        <taxon>Strongyloididae</taxon>
        <taxon>Strongyloides</taxon>
    </lineage>
</organism>
<dbReference type="AlphaFoldDB" id="A0A0K0FDW9"/>
<protein>
    <submittedName>
        <fullName evidence="3">INVERT_DEFENSINS domain-containing protein</fullName>
    </submittedName>
</protein>
<evidence type="ECO:0000313" key="2">
    <source>
        <dbReference type="Proteomes" id="UP000035680"/>
    </source>
</evidence>
<evidence type="ECO:0000256" key="1">
    <source>
        <dbReference type="SAM" id="Phobius"/>
    </source>
</evidence>
<dbReference type="WBParaSite" id="SVE_0704600.1">
    <property type="protein sequence ID" value="SVE_0704600.1"/>
    <property type="gene ID" value="SVE_0704600"/>
</dbReference>
<name>A0A0K0FDW9_STRVS</name>
<sequence>MDSILLGHANMGKDKVKNLYISVHADARDNVYANIYAFYNVSREIMKFIKFITISCVILGMSELINGFFCVDYGCQLYCKFQQKSKGYCVNDNCKCFF</sequence>
<reference evidence="2" key="1">
    <citation type="submission" date="2014-07" db="EMBL/GenBank/DDBJ databases">
        <authorList>
            <person name="Martin A.A"/>
            <person name="De Silva N."/>
        </authorList>
    </citation>
    <scope>NUCLEOTIDE SEQUENCE</scope>
</reference>
<reference evidence="3" key="2">
    <citation type="submission" date="2015-08" db="UniProtKB">
        <authorList>
            <consortium name="WormBaseParasite"/>
        </authorList>
    </citation>
    <scope>IDENTIFICATION</scope>
</reference>
<feature type="transmembrane region" description="Helical" evidence="1">
    <location>
        <begin position="48"/>
        <end position="69"/>
    </location>
</feature>
<keyword evidence="2" id="KW-1185">Reference proteome</keyword>
<dbReference type="Proteomes" id="UP000035680">
    <property type="component" value="Unassembled WGS sequence"/>
</dbReference>
<proteinExistence type="predicted"/>
<evidence type="ECO:0000313" key="3">
    <source>
        <dbReference type="WBParaSite" id="SVE_0704600.1"/>
    </source>
</evidence>